<name>X0LYL9_FUSOX</name>
<reference evidence="2" key="2">
    <citation type="submission" date="2012-05" db="EMBL/GenBank/DDBJ databases">
        <title>The Genome Annotation of Fusarium oxysporum Cotton.</title>
        <authorList>
            <consortium name="The Broad Institute Genomics Platform"/>
            <person name="Ma L.-J."/>
            <person name="Corby-Kistler H."/>
            <person name="Broz K."/>
            <person name="Gale L.R."/>
            <person name="Jonkers W."/>
            <person name="O'Donnell K."/>
            <person name="Ploetz R."/>
            <person name="Steinberg C."/>
            <person name="Schwartz D.C."/>
            <person name="VanEtten H."/>
            <person name="Zhou S."/>
            <person name="Young S.K."/>
            <person name="Zeng Q."/>
            <person name="Gargeya S."/>
            <person name="Fitzgerald M."/>
            <person name="Abouelleil A."/>
            <person name="Alvarado L."/>
            <person name="Chapman S.B."/>
            <person name="Gainer-Dewar J."/>
            <person name="Goldberg J."/>
            <person name="Griggs A."/>
            <person name="Gujja S."/>
            <person name="Hansen M."/>
            <person name="Howarth C."/>
            <person name="Imamovic A."/>
            <person name="Ireland A."/>
            <person name="Larimer J."/>
            <person name="McCowan C."/>
            <person name="Murphy C."/>
            <person name="Pearson M."/>
            <person name="Poon T.W."/>
            <person name="Priest M."/>
            <person name="Roberts A."/>
            <person name="Saif S."/>
            <person name="Shea T."/>
            <person name="Sykes S."/>
            <person name="Wortman J."/>
            <person name="Nusbaum C."/>
            <person name="Birren B."/>
        </authorList>
    </citation>
    <scope>NUCLEOTIDE SEQUENCE</scope>
    <source>
        <strain evidence="2">25433</strain>
    </source>
</reference>
<sequence length="135" mass="14999">MHFTTAALSALLTSAALAVPFNATPYDNPDSNIFPDFDRYSDWAICKGKITKDRFPNLRAPNREGGCVRYYQGIDMTGIITEQHFFFKDGFKTAPPSVWRNLISARTGCGSIPSCWRMVASGRALCTAVPTRRLT</sequence>
<keyword evidence="1" id="KW-0732">Signal</keyword>
<reference evidence="2" key="1">
    <citation type="submission" date="2011-11" db="EMBL/GenBank/DDBJ databases">
        <title>The Genome Sequence of Fusarium oxysporum Cotton.</title>
        <authorList>
            <consortium name="The Broad Institute Genome Sequencing Platform"/>
            <person name="Ma L.-J."/>
            <person name="Gale L.R."/>
            <person name="Schwartz D.C."/>
            <person name="Zhou S."/>
            <person name="Corby-Kistler H."/>
            <person name="Young S.K."/>
            <person name="Zeng Q."/>
            <person name="Gargeya S."/>
            <person name="Fitzgerald M."/>
            <person name="Haas B."/>
            <person name="Abouelleil A."/>
            <person name="Alvarado L."/>
            <person name="Arachchi H.M."/>
            <person name="Berlin A."/>
            <person name="Brown A."/>
            <person name="Chapman S.B."/>
            <person name="Chen Z."/>
            <person name="Dunbar C."/>
            <person name="Freedman E."/>
            <person name="Gearin G."/>
            <person name="Goldberg J."/>
            <person name="Griggs A."/>
            <person name="Gujja S."/>
            <person name="Heiman D."/>
            <person name="Howarth C."/>
            <person name="Larson L."/>
            <person name="Lui A."/>
            <person name="MacDonald P.J.P."/>
            <person name="Montmayeur A."/>
            <person name="Murphy C."/>
            <person name="Neiman D."/>
            <person name="Pearson M."/>
            <person name="Priest M."/>
            <person name="Roberts A."/>
            <person name="Saif S."/>
            <person name="Shea T."/>
            <person name="Shenoy N."/>
            <person name="Sisk P."/>
            <person name="Stolte C."/>
            <person name="Sykes S."/>
            <person name="Wortman J."/>
            <person name="Nusbaum C."/>
            <person name="Birren B."/>
        </authorList>
    </citation>
    <scope>NUCLEOTIDE SEQUENCE [LARGE SCALE GENOMIC DNA]</scope>
    <source>
        <strain evidence="2">25433</strain>
    </source>
</reference>
<evidence type="ECO:0000256" key="1">
    <source>
        <dbReference type="SAM" id="SignalP"/>
    </source>
</evidence>
<feature type="chain" id="PRO_5004943658" evidence="1">
    <location>
        <begin position="19"/>
        <end position="135"/>
    </location>
</feature>
<dbReference type="Proteomes" id="UP000030701">
    <property type="component" value="Unassembled WGS sequence"/>
</dbReference>
<dbReference type="OrthoDB" id="10417050at2759"/>
<gene>
    <name evidence="2" type="ORF">FOTG_17995</name>
</gene>
<dbReference type="AlphaFoldDB" id="X0LYL9"/>
<organism evidence="2">
    <name type="scientific">Fusarium oxysporum f. sp. vasinfectum 25433</name>
    <dbReference type="NCBI Taxonomy" id="1089449"/>
    <lineage>
        <taxon>Eukaryota</taxon>
        <taxon>Fungi</taxon>
        <taxon>Dikarya</taxon>
        <taxon>Ascomycota</taxon>
        <taxon>Pezizomycotina</taxon>
        <taxon>Sordariomycetes</taxon>
        <taxon>Hypocreomycetidae</taxon>
        <taxon>Hypocreales</taxon>
        <taxon>Nectriaceae</taxon>
        <taxon>Fusarium</taxon>
        <taxon>Fusarium oxysporum species complex</taxon>
    </lineage>
</organism>
<dbReference type="HOGENOM" id="CLU_1938216_0_0_1"/>
<accession>X0LYL9</accession>
<feature type="signal peptide" evidence="1">
    <location>
        <begin position="1"/>
        <end position="18"/>
    </location>
</feature>
<protein>
    <submittedName>
        <fullName evidence="2">Uncharacterized protein</fullName>
    </submittedName>
</protein>
<evidence type="ECO:0000313" key="2">
    <source>
        <dbReference type="EMBL" id="EXM13560.1"/>
    </source>
</evidence>
<dbReference type="EMBL" id="JH658136">
    <property type="protein sequence ID" value="EXM13560.1"/>
    <property type="molecule type" value="Genomic_DNA"/>
</dbReference>
<proteinExistence type="predicted"/>